<dbReference type="Proteomes" id="UP000307087">
    <property type="component" value="Unassembled WGS sequence"/>
</dbReference>
<dbReference type="RefSeq" id="WP_136564363.1">
    <property type="nucleotide sequence ID" value="NZ_BAABLS010000007.1"/>
</dbReference>
<dbReference type="OrthoDB" id="3654766at2"/>
<gene>
    <name evidence="1" type="ORF">E9934_18375</name>
</gene>
<protein>
    <submittedName>
        <fullName evidence="1">Uncharacterized protein</fullName>
    </submittedName>
</protein>
<sequence>MLPRLEIVARHRPIDIVAAGQGPVAPEGLLPLLAPHGAVEAALPATGAARIAITGPDGTVLAAVWDGRRVALDVAGGRHRSRRHGRPAPGAERLALTLTGRHLAALTRAGGTWTVRARVDLARVLPRLDVRDPGWLAGLRHTVTGGGEVRAGAFGQLGLRDVRLVSEADGSPYSPEGEDCVLFTATSAGPGFFDTAHTSVWALHPDDSITHRGDLFFTRPDRPGVYGDHASHLLRDGDRWLVATSTWADFPAERRARGSARVAVTLAESTADLTRGRHVLAARELALPTVGPSVGVWDPHLVRPHGPDGPDDADGAGRGWLVGYVSARRFFDFHPVVAAGPTLDQLVVRGAATDRRATEGTTLHRDGARWCVLASDGRDNPPDVRGRFSVFDLAMDEIGTLDAPYPTNIPWPTVVPPAPDEPGSADGADGPDAGWRLITFNGSPSGGALVGYGTHGDVVVMRERRN</sequence>
<name>A0A4S8N1H4_9ACTN</name>
<organism evidence="1 2">
    <name type="scientific">Nocardioides caeni</name>
    <dbReference type="NCBI Taxonomy" id="574700"/>
    <lineage>
        <taxon>Bacteria</taxon>
        <taxon>Bacillati</taxon>
        <taxon>Actinomycetota</taxon>
        <taxon>Actinomycetes</taxon>
        <taxon>Propionibacteriales</taxon>
        <taxon>Nocardioidaceae</taxon>
        <taxon>Nocardioides</taxon>
    </lineage>
</organism>
<evidence type="ECO:0000313" key="1">
    <source>
        <dbReference type="EMBL" id="THV08909.1"/>
    </source>
</evidence>
<dbReference type="AlphaFoldDB" id="A0A4S8N1H4"/>
<evidence type="ECO:0000313" key="2">
    <source>
        <dbReference type="Proteomes" id="UP000307087"/>
    </source>
</evidence>
<reference evidence="1 2" key="1">
    <citation type="journal article" date="2009" name="Int. J. Syst. Evol. Microbiol.">
        <title>Nocardioides caeni sp. nov., isolated from wastewater.</title>
        <authorList>
            <person name="Yoon J.H."/>
            <person name="Kang S.J."/>
            <person name="Park S."/>
            <person name="Kim W."/>
            <person name="Oh T.K."/>
        </authorList>
    </citation>
    <scope>NUCLEOTIDE SEQUENCE [LARGE SCALE GENOMIC DNA]</scope>
    <source>
        <strain evidence="1 2">DSM 23134</strain>
    </source>
</reference>
<proteinExistence type="predicted"/>
<dbReference type="EMBL" id="STGW01000021">
    <property type="protein sequence ID" value="THV08909.1"/>
    <property type="molecule type" value="Genomic_DNA"/>
</dbReference>
<accession>A0A4S8N1H4</accession>
<keyword evidence="2" id="KW-1185">Reference proteome</keyword>
<comment type="caution">
    <text evidence="1">The sequence shown here is derived from an EMBL/GenBank/DDBJ whole genome shotgun (WGS) entry which is preliminary data.</text>
</comment>